<organism evidence="4 5">
    <name type="scientific">Mariniradius saccharolyticus AK6</name>
    <dbReference type="NCBI Taxonomy" id="1239962"/>
    <lineage>
        <taxon>Bacteria</taxon>
        <taxon>Pseudomonadati</taxon>
        <taxon>Bacteroidota</taxon>
        <taxon>Cytophagia</taxon>
        <taxon>Cytophagales</taxon>
        <taxon>Cyclobacteriaceae</taxon>
        <taxon>Mariniradius</taxon>
    </lineage>
</organism>
<dbReference type="PANTHER" id="PTHR11364">
    <property type="entry name" value="THIOSULFATE SULFERTANSFERASE"/>
    <property type="match status" value="1"/>
</dbReference>
<keyword evidence="2" id="KW-0677">Repeat</keyword>
<dbReference type="InterPro" id="IPR001763">
    <property type="entry name" value="Rhodanese-like_dom"/>
</dbReference>
<dbReference type="InterPro" id="IPR045078">
    <property type="entry name" value="TST/MPST-like"/>
</dbReference>
<evidence type="ECO:0000256" key="2">
    <source>
        <dbReference type="ARBA" id="ARBA00022737"/>
    </source>
</evidence>
<dbReference type="PANTHER" id="PTHR11364:SF27">
    <property type="entry name" value="SULFURTRANSFERASE"/>
    <property type="match status" value="1"/>
</dbReference>
<dbReference type="Gene3D" id="3.40.250.10">
    <property type="entry name" value="Rhodanese-like domain"/>
    <property type="match status" value="2"/>
</dbReference>
<dbReference type="GO" id="GO:0004792">
    <property type="term" value="F:thiosulfate-cyanide sulfurtransferase activity"/>
    <property type="evidence" value="ECO:0007669"/>
    <property type="project" value="TreeGrafter"/>
</dbReference>
<dbReference type="PROSITE" id="PS50206">
    <property type="entry name" value="RHODANESE_3"/>
    <property type="match status" value="2"/>
</dbReference>
<name>M7Y421_9BACT</name>
<reference evidence="4" key="1">
    <citation type="submission" date="2013-01" db="EMBL/GenBank/DDBJ databases">
        <title>Genome assembly of Mariniradius saccharolyticus AK6.</title>
        <authorList>
            <person name="Vaidya B."/>
            <person name="Khatri I."/>
            <person name="Tanuku N.R.S."/>
            <person name="Subramanian S."/>
            <person name="Pinnaka A."/>
        </authorList>
    </citation>
    <scope>NUCLEOTIDE SEQUENCE [LARGE SCALE GENOMIC DNA]</scope>
    <source>
        <strain evidence="4">AK6</strain>
    </source>
</reference>
<dbReference type="Pfam" id="PF00581">
    <property type="entry name" value="Rhodanese"/>
    <property type="match status" value="2"/>
</dbReference>
<dbReference type="CDD" id="cd01448">
    <property type="entry name" value="TST_Repeat_1"/>
    <property type="match status" value="1"/>
</dbReference>
<dbReference type="Proteomes" id="UP000010953">
    <property type="component" value="Unassembled WGS sequence"/>
</dbReference>
<keyword evidence="5" id="KW-1185">Reference proteome</keyword>
<accession>M7Y421</accession>
<protein>
    <submittedName>
        <fullName evidence="4">Thiosulfate sulfurtransferase, rhodanese</fullName>
    </submittedName>
</protein>
<dbReference type="eggNOG" id="COG2897">
    <property type="taxonomic scope" value="Bacteria"/>
</dbReference>
<dbReference type="SUPFAM" id="SSF52821">
    <property type="entry name" value="Rhodanese/Cell cycle control phosphatase"/>
    <property type="match status" value="2"/>
</dbReference>
<dbReference type="RefSeq" id="WP_008629945.1">
    <property type="nucleotide sequence ID" value="NZ_AMZY02000016.1"/>
</dbReference>
<feature type="domain" description="Rhodanese" evidence="3">
    <location>
        <begin position="187"/>
        <end position="300"/>
    </location>
</feature>
<comment type="caution">
    <text evidence="4">The sequence shown here is derived from an EMBL/GenBank/DDBJ whole genome shotgun (WGS) entry which is preliminary data.</text>
</comment>
<proteinExistence type="predicted"/>
<dbReference type="SMART" id="SM00450">
    <property type="entry name" value="RHOD"/>
    <property type="match status" value="2"/>
</dbReference>
<evidence type="ECO:0000259" key="3">
    <source>
        <dbReference type="PROSITE" id="PS50206"/>
    </source>
</evidence>
<dbReference type="InParanoid" id="M7Y421"/>
<dbReference type="CDD" id="cd01449">
    <property type="entry name" value="TST_Repeat_2"/>
    <property type="match status" value="1"/>
</dbReference>
<dbReference type="AlphaFoldDB" id="M7Y421"/>
<dbReference type="EMBL" id="AMZY02000016">
    <property type="protein sequence ID" value="EMS32006.1"/>
    <property type="molecule type" value="Genomic_DNA"/>
</dbReference>
<sequence length="302" mass="32865">MKKNCGSKSGLKASLTIFTLLSFDIMDVTPIISANDLLTLNSGSYVLIDASFGKANFEKKHLRGALHVDLNADLSDIKENAANGGRHPLPSPDAFCSLLSKLGIEPEDHVLVYDDKNGANAAARFWWMMRAIGHQKVQVLDGGLAAAEAAGFPLETGIGPVPKSTTYPAKNWNLPLSNIQEVERVSQNPNYLVIDVRENFRYRGESEPIDLVAGHIPGSVNVPYFSNLDEKGLYLPAEQLKTKYAELVGGKKAENIIVHCGSGVTACHTLLAFAQAGMDIPKLYVGSWSEWSRNEKTIAKEI</sequence>
<dbReference type="InterPro" id="IPR036873">
    <property type="entry name" value="Rhodanese-like_dom_sf"/>
</dbReference>
<feature type="domain" description="Rhodanese" evidence="3">
    <location>
        <begin position="41"/>
        <end position="156"/>
    </location>
</feature>
<evidence type="ECO:0000256" key="1">
    <source>
        <dbReference type="ARBA" id="ARBA00022679"/>
    </source>
</evidence>
<gene>
    <name evidence="4" type="ORF">C943_01741</name>
</gene>
<evidence type="ECO:0000313" key="5">
    <source>
        <dbReference type="Proteomes" id="UP000010953"/>
    </source>
</evidence>
<evidence type="ECO:0000313" key="4">
    <source>
        <dbReference type="EMBL" id="EMS32006.1"/>
    </source>
</evidence>
<dbReference type="STRING" id="1239962.C943_01741"/>
<keyword evidence="1" id="KW-0808">Transferase</keyword>